<dbReference type="Pfam" id="PF13624">
    <property type="entry name" value="SurA_N_3"/>
    <property type="match status" value="1"/>
</dbReference>
<organism evidence="3 4">
    <name type="scientific">Pilimelia terevasa</name>
    <dbReference type="NCBI Taxonomy" id="53372"/>
    <lineage>
        <taxon>Bacteria</taxon>
        <taxon>Bacillati</taxon>
        <taxon>Actinomycetota</taxon>
        <taxon>Actinomycetes</taxon>
        <taxon>Micromonosporales</taxon>
        <taxon>Micromonosporaceae</taxon>
        <taxon>Pilimelia</taxon>
    </lineage>
</organism>
<dbReference type="Proteomes" id="UP000662200">
    <property type="component" value="Unassembled WGS sequence"/>
</dbReference>
<evidence type="ECO:0000256" key="2">
    <source>
        <dbReference type="SAM" id="SignalP"/>
    </source>
</evidence>
<accession>A0A8J3BDV7</accession>
<name>A0A8J3BDV7_9ACTN</name>
<dbReference type="SUPFAM" id="SSF109998">
    <property type="entry name" value="Triger factor/SurA peptide-binding domain-like"/>
    <property type="match status" value="1"/>
</dbReference>
<dbReference type="InterPro" id="IPR027304">
    <property type="entry name" value="Trigger_fact/SurA_dom_sf"/>
</dbReference>
<evidence type="ECO:0000256" key="1">
    <source>
        <dbReference type="SAM" id="MobiDB-lite"/>
    </source>
</evidence>
<dbReference type="EMBL" id="BMQC01000001">
    <property type="protein sequence ID" value="GGK14651.1"/>
    <property type="molecule type" value="Genomic_DNA"/>
</dbReference>
<evidence type="ECO:0000313" key="3">
    <source>
        <dbReference type="EMBL" id="GGK14651.1"/>
    </source>
</evidence>
<reference evidence="3" key="1">
    <citation type="journal article" date="2014" name="Int. J. Syst. Evol. Microbiol.">
        <title>Complete genome sequence of Corynebacterium casei LMG S-19264T (=DSM 44701T), isolated from a smear-ripened cheese.</title>
        <authorList>
            <consortium name="US DOE Joint Genome Institute (JGI-PGF)"/>
            <person name="Walter F."/>
            <person name="Albersmeier A."/>
            <person name="Kalinowski J."/>
            <person name="Ruckert C."/>
        </authorList>
    </citation>
    <scope>NUCLEOTIDE SEQUENCE</scope>
    <source>
        <strain evidence="3">JCM 3091</strain>
    </source>
</reference>
<keyword evidence="2" id="KW-0732">Signal</keyword>
<feature type="region of interest" description="Disordered" evidence="1">
    <location>
        <begin position="224"/>
        <end position="243"/>
    </location>
</feature>
<feature type="signal peptide" evidence="2">
    <location>
        <begin position="1"/>
        <end position="21"/>
    </location>
</feature>
<protein>
    <submittedName>
        <fullName evidence="3">Uncharacterized protein</fullName>
    </submittedName>
</protein>
<keyword evidence="4" id="KW-1185">Reference proteome</keyword>
<dbReference type="AlphaFoldDB" id="A0A8J3BDV7"/>
<comment type="caution">
    <text evidence="3">The sequence shown here is derived from an EMBL/GenBank/DDBJ whole genome shotgun (WGS) entry which is preliminary data.</text>
</comment>
<reference evidence="3" key="2">
    <citation type="submission" date="2020-09" db="EMBL/GenBank/DDBJ databases">
        <authorList>
            <person name="Sun Q."/>
            <person name="Ohkuma M."/>
        </authorList>
    </citation>
    <scope>NUCLEOTIDE SEQUENCE</scope>
    <source>
        <strain evidence="3">JCM 3091</strain>
    </source>
</reference>
<gene>
    <name evidence="3" type="ORF">GCM10010124_04020</name>
</gene>
<feature type="compositionally biased region" description="Basic and acidic residues" evidence="1">
    <location>
        <begin position="230"/>
        <end position="243"/>
    </location>
</feature>
<sequence>MQRARMVAVFAVVGIGLTGLAGCRADPDVAAYVGGHRITGAEVARIADEYVNSLPPQNRAQINRGDLRAQVLRLMIVGEAVDAYAKKRQIPVKETPLAEFATAQNLPPQIRLTPLFARFVAGQDALRQAVKPVDPTEEQRREAYRHTTVQGRPVSEPYARLRESFDAKGIGEPLAIRAAVTEAVAEADVTVNPQYGSEFRLPFDIQSAQSYFTVPLGAGVAVADAPADPPAREEPAAGGGHDH</sequence>
<evidence type="ECO:0000313" key="4">
    <source>
        <dbReference type="Proteomes" id="UP000662200"/>
    </source>
</evidence>
<proteinExistence type="predicted"/>
<feature type="chain" id="PRO_5038754453" evidence="2">
    <location>
        <begin position="22"/>
        <end position="243"/>
    </location>
</feature>
<dbReference type="PROSITE" id="PS51257">
    <property type="entry name" value="PROKAR_LIPOPROTEIN"/>
    <property type="match status" value="1"/>
</dbReference>